<feature type="region of interest" description="Disordered" evidence="2">
    <location>
        <begin position="75"/>
        <end position="138"/>
    </location>
</feature>
<protein>
    <submittedName>
        <fullName evidence="3">Uncharacterized protein</fullName>
    </submittedName>
</protein>
<dbReference type="AlphaFoldDB" id="B9TQ14"/>
<evidence type="ECO:0000313" key="4">
    <source>
        <dbReference type="Proteomes" id="UP000008311"/>
    </source>
</evidence>
<gene>
    <name evidence="3" type="ORF">RCOM_2137400</name>
</gene>
<organism evidence="3 4">
    <name type="scientific">Ricinus communis</name>
    <name type="common">Castor bean</name>
    <dbReference type="NCBI Taxonomy" id="3988"/>
    <lineage>
        <taxon>Eukaryota</taxon>
        <taxon>Viridiplantae</taxon>
        <taxon>Streptophyta</taxon>
        <taxon>Embryophyta</taxon>
        <taxon>Tracheophyta</taxon>
        <taxon>Spermatophyta</taxon>
        <taxon>Magnoliopsida</taxon>
        <taxon>eudicotyledons</taxon>
        <taxon>Gunneridae</taxon>
        <taxon>Pentapetalae</taxon>
        <taxon>rosids</taxon>
        <taxon>fabids</taxon>
        <taxon>Malpighiales</taxon>
        <taxon>Euphorbiaceae</taxon>
        <taxon>Acalyphoideae</taxon>
        <taxon>Acalypheae</taxon>
        <taxon>Ricinus</taxon>
    </lineage>
</organism>
<reference evidence="4" key="1">
    <citation type="journal article" date="2010" name="Nat. Biotechnol.">
        <title>Draft genome sequence of the oilseed species Ricinus communis.</title>
        <authorList>
            <person name="Chan A.P."/>
            <person name="Crabtree J."/>
            <person name="Zhao Q."/>
            <person name="Lorenzi H."/>
            <person name="Orvis J."/>
            <person name="Puiu D."/>
            <person name="Melake-Berhan A."/>
            <person name="Jones K.M."/>
            <person name="Redman J."/>
            <person name="Chen G."/>
            <person name="Cahoon E.B."/>
            <person name="Gedil M."/>
            <person name="Stanke M."/>
            <person name="Haas B.J."/>
            <person name="Wortman J.R."/>
            <person name="Fraser-Liggett C.M."/>
            <person name="Ravel J."/>
            <person name="Rabinowicz P.D."/>
        </authorList>
    </citation>
    <scope>NUCLEOTIDE SEQUENCE [LARGE SCALE GENOMIC DNA]</scope>
    <source>
        <strain evidence="4">cv. Hale</strain>
    </source>
</reference>
<feature type="compositionally biased region" description="Basic and acidic residues" evidence="2">
    <location>
        <begin position="122"/>
        <end position="138"/>
    </location>
</feature>
<dbReference type="InParanoid" id="B9TQ14"/>
<feature type="compositionally biased region" description="Low complexity" evidence="2">
    <location>
        <begin position="88"/>
        <end position="101"/>
    </location>
</feature>
<evidence type="ECO:0000256" key="1">
    <source>
        <dbReference type="SAM" id="Coils"/>
    </source>
</evidence>
<accession>B9TQ14</accession>
<proteinExistence type="predicted"/>
<dbReference type="EMBL" id="EQ997685">
    <property type="protein sequence ID" value="EEF22050.1"/>
    <property type="molecule type" value="Genomic_DNA"/>
</dbReference>
<keyword evidence="4" id="KW-1185">Reference proteome</keyword>
<feature type="coiled-coil region" evidence="1">
    <location>
        <begin position="144"/>
        <end position="176"/>
    </location>
</feature>
<name>B9TQ14_RICCO</name>
<sequence>MALGVGHDAQQAAHVGVHAGQRRAQLVRHGGQAGAHAGQLLLRQHMAADLGHRQHRDGEPVYRHLLQHLPAEQHVAGAQRRRRGAGQAGADQVGAQRQAGVEMEQHHQPDQQRLAPHAGRVVHQEHEGEEKRKDVAERDQQVQVEHLAAELAREQAERAQQDAEQAQRQRFILLREEVLPDHVVQRHAHGADAGQQQHAHGRMVLAAVVQQQGLHQSVLPALPA</sequence>
<dbReference type="Proteomes" id="UP000008311">
    <property type="component" value="Unassembled WGS sequence"/>
</dbReference>
<evidence type="ECO:0000313" key="3">
    <source>
        <dbReference type="EMBL" id="EEF22050.1"/>
    </source>
</evidence>
<keyword evidence="1" id="KW-0175">Coiled coil</keyword>
<evidence type="ECO:0000256" key="2">
    <source>
        <dbReference type="SAM" id="MobiDB-lite"/>
    </source>
</evidence>
<feature type="non-terminal residue" evidence="3">
    <location>
        <position position="224"/>
    </location>
</feature>